<organism evidence="1 2">
    <name type="scientific">Lishizhenia tianjinensis</name>
    <dbReference type="NCBI Taxonomy" id="477690"/>
    <lineage>
        <taxon>Bacteria</taxon>
        <taxon>Pseudomonadati</taxon>
        <taxon>Bacteroidota</taxon>
        <taxon>Flavobacteriia</taxon>
        <taxon>Flavobacteriales</taxon>
        <taxon>Crocinitomicaceae</taxon>
        <taxon>Lishizhenia</taxon>
    </lineage>
</organism>
<proteinExistence type="predicted"/>
<dbReference type="EMBL" id="FPAS01000003">
    <property type="protein sequence ID" value="SFT74976.1"/>
    <property type="molecule type" value="Genomic_DNA"/>
</dbReference>
<keyword evidence="2" id="KW-1185">Reference proteome</keyword>
<evidence type="ECO:0000313" key="2">
    <source>
        <dbReference type="Proteomes" id="UP000236454"/>
    </source>
</evidence>
<sequence length="68" mass="8042">MNELKGSKLISTKDIQIITGYSIEVCRRDHRTVRDALGKKSKMLTVKEYCDYYELDYSEIVSYLNPYR</sequence>
<name>A0A1I7AJ62_9FLAO</name>
<protein>
    <submittedName>
        <fullName evidence="1">Uncharacterized protein</fullName>
    </submittedName>
</protein>
<gene>
    <name evidence="1" type="ORF">SAMN05216474_2145</name>
</gene>
<reference evidence="1" key="1">
    <citation type="submission" date="2016-10" db="EMBL/GenBank/DDBJ databases">
        <authorList>
            <person name="de Groot N.N."/>
        </authorList>
    </citation>
    <scope>NUCLEOTIDE SEQUENCE [LARGE SCALE GENOMIC DNA]</scope>
    <source>
        <strain evidence="1">CGMCC 1.7005</strain>
    </source>
</reference>
<dbReference type="AlphaFoldDB" id="A0A1I7AJ62"/>
<dbReference type="Proteomes" id="UP000236454">
    <property type="component" value="Unassembled WGS sequence"/>
</dbReference>
<evidence type="ECO:0000313" key="1">
    <source>
        <dbReference type="EMBL" id="SFT74976.1"/>
    </source>
</evidence>
<accession>A0A1I7AJ62</accession>
<dbReference type="STRING" id="477690.SAMN05216474_2145"/>